<dbReference type="EMBL" id="LNUW01000036">
    <property type="protein sequence ID" value="KXG84760.1"/>
    <property type="molecule type" value="Genomic_DNA"/>
</dbReference>
<dbReference type="Proteomes" id="UP000070498">
    <property type="component" value="Unassembled WGS sequence"/>
</dbReference>
<dbReference type="InterPro" id="IPR025979">
    <property type="entry name" value="ChrR-like_cupin_dom"/>
</dbReference>
<reference evidence="2 3" key="1">
    <citation type="submission" date="2015-11" db="EMBL/GenBank/DDBJ databases">
        <title>Draft genome sequence of Agrobacterium sp. R89-1.</title>
        <authorList>
            <person name="Zahradnik J."/>
            <person name="Kyslikova E."/>
            <person name="Palyzova A."/>
            <person name="Kyslik P."/>
        </authorList>
    </citation>
    <scope>NUCLEOTIDE SEQUENCE [LARGE SCALE GENOMIC DNA]</scope>
    <source>
        <strain evidence="2 3">R89-1</strain>
    </source>
</reference>
<proteinExistence type="predicted"/>
<dbReference type="NCBIfam" id="TIGR02451">
    <property type="entry name" value="anti_sig_ChrR"/>
    <property type="match status" value="1"/>
</dbReference>
<dbReference type="OrthoDB" id="2988517at2"/>
<dbReference type="CDD" id="cd20301">
    <property type="entry name" value="cupin_ChrR"/>
    <property type="match status" value="1"/>
</dbReference>
<keyword evidence="3" id="KW-1185">Reference proteome</keyword>
<comment type="caution">
    <text evidence="2">The sequence shown here is derived from an EMBL/GenBank/DDBJ whole genome shotgun (WGS) entry which is preliminary data.</text>
</comment>
<evidence type="ECO:0000313" key="2">
    <source>
        <dbReference type="EMBL" id="KXG84760.1"/>
    </source>
</evidence>
<dbReference type="InterPro" id="IPR011051">
    <property type="entry name" value="RmlC_Cupin_sf"/>
</dbReference>
<organism evidence="2 3">
    <name type="scientific">Agrobacterium bohemicum</name>
    <dbReference type="NCBI Taxonomy" id="2052828"/>
    <lineage>
        <taxon>Bacteria</taxon>
        <taxon>Pseudomonadati</taxon>
        <taxon>Pseudomonadota</taxon>
        <taxon>Alphaproteobacteria</taxon>
        <taxon>Hyphomicrobiales</taxon>
        <taxon>Rhizobiaceae</taxon>
        <taxon>Rhizobium/Agrobacterium group</taxon>
        <taxon>Agrobacterium</taxon>
    </lineage>
</organism>
<evidence type="ECO:0000259" key="1">
    <source>
        <dbReference type="Pfam" id="PF12973"/>
    </source>
</evidence>
<dbReference type="InterPro" id="IPR012807">
    <property type="entry name" value="Anti-sigma_ChrR"/>
</dbReference>
<dbReference type="STRING" id="2052828.ATO67_12015"/>
<dbReference type="InterPro" id="IPR041916">
    <property type="entry name" value="Anti_sigma_zinc_sf"/>
</dbReference>
<dbReference type="SUPFAM" id="SSF51182">
    <property type="entry name" value="RmlC-like cupins"/>
    <property type="match status" value="1"/>
</dbReference>
<gene>
    <name evidence="2" type="ORF">ATO67_12015</name>
</gene>
<dbReference type="RefSeq" id="WP_067648951.1">
    <property type="nucleotide sequence ID" value="NZ_KQ961028.1"/>
</dbReference>
<accession>A0A135P004</accession>
<dbReference type="AlphaFoldDB" id="A0A135P004"/>
<dbReference type="Gene3D" id="1.10.10.1320">
    <property type="entry name" value="Anti-sigma factor, zinc-finger domain"/>
    <property type="match status" value="1"/>
</dbReference>
<evidence type="ECO:0000313" key="3">
    <source>
        <dbReference type="Proteomes" id="UP000070498"/>
    </source>
</evidence>
<sequence length="219" mass="23777">MSVRHQVSDELLLDYASGSLGESWSLAVSTHLALCPESRRRLSAMEMAGGALLNDIEPMQDTSGADWQKIRALLQPGAQVSPPEAAARPSLKAVLPEPLRSYAGGDVDDIKWKQLGPGAYQFPIRTNDGEAIVRLLRIPAGKPVPEHSHGGRELTVVLAGCFMDGKDVFRRGDFEETDEDITHQPIAGEGEDCICLAVTDAPLKFKSWLVRLLQPVLGI</sequence>
<protein>
    <submittedName>
        <fullName evidence="2">Transcriptional regulator</fullName>
    </submittedName>
</protein>
<dbReference type="Gene3D" id="2.60.120.10">
    <property type="entry name" value="Jelly Rolls"/>
    <property type="match status" value="1"/>
</dbReference>
<dbReference type="Pfam" id="PF12973">
    <property type="entry name" value="Cupin_7"/>
    <property type="match status" value="1"/>
</dbReference>
<dbReference type="InterPro" id="IPR014710">
    <property type="entry name" value="RmlC-like_jellyroll"/>
</dbReference>
<feature type="domain" description="ChrR-like cupin" evidence="1">
    <location>
        <begin position="106"/>
        <end position="198"/>
    </location>
</feature>
<name>A0A135P004_9HYPH</name>